<evidence type="ECO:0000256" key="4">
    <source>
        <dbReference type="ARBA" id="ARBA00022840"/>
    </source>
</evidence>
<feature type="transmembrane region" description="Helical" evidence="7">
    <location>
        <begin position="488"/>
        <end position="509"/>
    </location>
</feature>
<evidence type="ECO:0000313" key="10">
    <source>
        <dbReference type="Proteomes" id="UP001153620"/>
    </source>
</evidence>
<dbReference type="EMBL" id="OU895879">
    <property type="protein sequence ID" value="CAG9809774.1"/>
    <property type="molecule type" value="Genomic_DNA"/>
</dbReference>
<evidence type="ECO:0000256" key="2">
    <source>
        <dbReference type="ARBA" id="ARBA00022692"/>
    </source>
</evidence>
<dbReference type="InterPro" id="IPR013525">
    <property type="entry name" value="ABC2_TM"/>
</dbReference>
<evidence type="ECO:0000313" key="9">
    <source>
        <dbReference type="EMBL" id="CAG9809774.1"/>
    </source>
</evidence>
<dbReference type="AlphaFoldDB" id="A0A9N9S4G4"/>
<reference evidence="9" key="1">
    <citation type="submission" date="2022-01" db="EMBL/GenBank/DDBJ databases">
        <authorList>
            <person name="King R."/>
        </authorList>
    </citation>
    <scope>NUCLEOTIDE SEQUENCE</scope>
</reference>
<keyword evidence="3" id="KW-0547">Nucleotide-binding</keyword>
<dbReference type="GO" id="GO:0140359">
    <property type="term" value="F:ABC-type transporter activity"/>
    <property type="evidence" value="ECO:0007669"/>
    <property type="project" value="InterPro"/>
</dbReference>
<dbReference type="SMART" id="SM00382">
    <property type="entry name" value="AAA"/>
    <property type="match status" value="1"/>
</dbReference>
<sequence>MNSVQVISANKTYGYKDDQVSVLNNFNMLVPHGKIYCLLGSSGCGKTTLISCILGVKKLDSGYIKVLQEIVSHKRPHSCINSIGYMPQNIALPMAMSIKEIVTFFANISQMDMMSFKERYEMLMEMLELKSENALIEDLSGGEKRRVSFIVALIHNPQLLILDEPTVGLDIMIVKKIWDFMRTSVKLNSNLTILMSTHYPHEAEKADICGFMRNGKLLVADSPKTIMNNLNAPNLDEASLRLCYDKSNEEILESKQINLSVTDMIEADNQIYEFKRKIMEKRTIMALIRKKVLWTNHSKAIILATLLPPLYLFILLIFTIGRQPQDLKIGIINDDTIDCSKLISRSIQYDCRNEGLSCFFIDSIPDYKIQKLVYISSEQAEKNSQKGIIEGYIYIPSNFSVEFLKIQNVFDFAELNNSHTSVYLDRSNIHKSEFTKGAITKAFEDFIDDVMPKCGQQPHLFKSNIIVRSYKDETLKLNLETDRSTMPAVFLLFTVASGINLLVFSLHQYKFEEVWNRILLCGVNVHQLLIIEVIISLIVAICHVLLTLLIKMIFWDDIQVEDYLAVMIIVGLTSLIGCMSGLLVASLIDNFFAISSICFSLMMIFSFSGGAVFPYEGMDQYLKMLFRYLPTGLPSISFNNVIFKGHGLKHVNVYSSIFLLTLWIIGLFLISYFYLIKRKYRNF</sequence>
<keyword evidence="10" id="KW-1185">Reference proteome</keyword>
<dbReference type="Proteomes" id="UP001153620">
    <property type="component" value="Chromosome 3"/>
</dbReference>
<feature type="transmembrane region" description="Helical" evidence="7">
    <location>
        <begin position="562"/>
        <end position="585"/>
    </location>
</feature>
<dbReference type="Pfam" id="PF00005">
    <property type="entry name" value="ABC_tran"/>
    <property type="match status" value="1"/>
</dbReference>
<dbReference type="PANTHER" id="PTHR43038">
    <property type="entry name" value="ATP-BINDING CASSETTE, SUB-FAMILY H, MEMBER 1"/>
    <property type="match status" value="1"/>
</dbReference>
<comment type="subcellular location">
    <subcellularLocation>
        <location evidence="1">Membrane</location>
        <topology evidence="1">Multi-pass membrane protein</topology>
    </subcellularLocation>
</comment>
<evidence type="ECO:0000256" key="3">
    <source>
        <dbReference type="ARBA" id="ARBA00022741"/>
    </source>
</evidence>
<keyword evidence="4" id="KW-0067">ATP-binding</keyword>
<proteinExistence type="predicted"/>
<reference evidence="9" key="2">
    <citation type="submission" date="2022-10" db="EMBL/GenBank/DDBJ databases">
        <authorList>
            <consortium name="ENA_rothamsted_submissions"/>
            <consortium name="culmorum"/>
            <person name="King R."/>
        </authorList>
    </citation>
    <scope>NUCLEOTIDE SEQUENCE</scope>
</reference>
<keyword evidence="6 7" id="KW-0472">Membrane</keyword>
<feature type="transmembrane region" description="Helical" evidence="7">
    <location>
        <begin position="591"/>
        <end position="613"/>
    </location>
</feature>
<dbReference type="GO" id="GO:0016020">
    <property type="term" value="C:membrane"/>
    <property type="evidence" value="ECO:0007669"/>
    <property type="project" value="UniProtKB-SubCell"/>
</dbReference>
<dbReference type="OrthoDB" id="10063638at2759"/>
<protein>
    <recommendedName>
        <fullName evidence="8">ABC transporter domain-containing protein</fullName>
    </recommendedName>
</protein>
<dbReference type="GO" id="GO:0016887">
    <property type="term" value="F:ATP hydrolysis activity"/>
    <property type="evidence" value="ECO:0007669"/>
    <property type="project" value="InterPro"/>
</dbReference>
<feature type="domain" description="ABC transporter" evidence="8">
    <location>
        <begin position="4"/>
        <end position="239"/>
    </location>
</feature>
<keyword evidence="2 7" id="KW-0812">Transmembrane</keyword>
<dbReference type="InterPro" id="IPR027417">
    <property type="entry name" value="P-loop_NTPase"/>
</dbReference>
<evidence type="ECO:0000256" key="7">
    <source>
        <dbReference type="SAM" id="Phobius"/>
    </source>
</evidence>
<dbReference type="PANTHER" id="PTHR43038:SF3">
    <property type="entry name" value="ABC TRANSPORTER G FAMILY MEMBER 20 ISOFORM X1"/>
    <property type="match status" value="1"/>
</dbReference>
<evidence type="ECO:0000256" key="5">
    <source>
        <dbReference type="ARBA" id="ARBA00022989"/>
    </source>
</evidence>
<dbReference type="Gene3D" id="3.40.50.300">
    <property type="entry name" value="P-loop containing nucleotide triphosphate hydrolases"/>
    <property type="match status" value="1"/>
</dbReference>
<dbReference type="InterPro" id="IPR003593">
    <property type="entry name" value="AAA+_ATPase"/>
</dbReference>
<dbReference type="PROSITE" id="PS50893">
    <property type="entry name" value="ABC_TRANSPORTER_2"/>
    <property type="match status" value="1"/>
</dbReference>
<evidence type="ECO:0000256" key="1">
    <source>
        <dbReference type="ARBA" id="ARBA00004141"/>
    </source>
</evidence>
<name>A0A9N9S4G4_9DIPT</name>
<keyword evidence="5 7" id="KW-1133">Transmembrane helix</keyword>
<dbReference type="SUPFAM" id="SSF52540">
    <property type="entry name" value="P-loop containing nucleoside triphosphate hydrolases"/>
    <property type="match status" value="1"/>
</dbReference>
<dbReference type="InterPro" id="IPR003439">
    <property type="entry name" value="ABC_transporter-like_ATP-bd"/>
</dbReference>
<gene>
    <name evidence="9" type="ORF">CHIRRI_LOCUS12594</name>
</gene>
<feature type="transmembrane region" description="Helical" evidence="7">
    <location>
        <begin position="300"/>
        <end position="320"/>
    </location>
</feature>
<dbReference type="InterPro" id="IPR017871">
    <property type="entry name" value="ABC_transporter-like_CS"/>
</dbReference>
<dbReference type="Pfam" id="PF12698">
    <property type="entry name" value="ABC2_membrane_3"/>
    <property type="match status" value="1"/>
</dbReference>
<feature type="transmembrane region" description="Helical" evidence="7">
    <location>
        <begin position="655"/>
        <end position="675"/>
    </location>
</feature>
<dbReference type="CDD" id="cd03230">
    <property type="entry name" value="ABC_DR_subfamily_A"/>
    <property type="match status" value="1"/>
</dbReference>
<dbReference type="PROSITE" id="PS00211">
    <property type="entry name" value="ABC_TRANSPORTER_1"/>
    <property type="match status" value="1"/>
</dbReference>
<organism evidence="9 10">
    <name type="scientific">Chironomus riparius</name>
    <dbReference type="NCBI Taxonomy" id="315576"/>
    <lineage>
        <taxon>Eukaryota</taxon>
        <taxon>Metazoa</taxon>
        <taxon>Ecdysozoa</taxon>
        <taxon>Arthropoda</taxon>
        <taxon>Hexapoda</taxon>
        <taxon>Insecta</taxon>
        <taxon>Pterygota</taxon>
        <taxon>Neoptera</taxon>
        <taxon>Endopterygota</taxon>
        <taxon>Diptera</taxon>
        <taxon>Nematocera</taxon>
        <taxon>Chironomoidea</taxon>
        <taxon>Chironomidae</taxon>
        <taxon>Chironominae</taxon>
        <taxon>Chironomus</taxon>
    </lineage>
</organism>
<evidence type="ECO:0000256" key="6">
    <source>
        <dbReference type="ARBA" id="ARBA00023136"/>
    </source>
</evidence>
<dbReference type="GO" id="GO:0005524">
    <property type="term" value="F:ATP binding"/>
    <property type="evidence" value="ECO:0007669"/>
    <property type="project" value="UniProtKB-KW"/>
</dbReference>
<feature type="transmembrane region" description="Helical" evidence="7">
    <location>
        <begin position="529"/>
        <end position="550"/>
    </location>
</feature>
<accession>A0A9N9S4G4</accession>
<evidence type="ECO:0000259" key="8">
    <source>
        <dbReference type="PROSITE" id="PS50893"/>
    </source>
</evidence>